<dbReference type="WBParaSite" id="HPBE_0001786601-mRNA-1">
    <property type="protein sequence ID" value="HPBE_0001786601-mRNA-1"/>
    <property type="gene ID" value="HPBE_0001786601"/>
</dbReference>
<dbReference type="InterPro" id="IPR011009">
    <property type="entry name" value="Kinase-like_dom_sf"/>
</dbReference>
<dbReference type="GO" id="GO:0071363">
    <property type="term" value="P:cellular response to growth factor stimulus"/>
    <property type="evidence" value="ECO:0007669"/>
    <property type="project" value="TreeGrafter"/>
</dbReference>
<evidence type="ECO:0000256" key="5">
    <source>
        <dbReference type="ARBA" id="ARBA00022679"/>
    </source>
</evidence>
<evidence type="ECO:0000313" key="16">
    <source>
        <dbReference type="EMBL" id="VDP10075.1"/>
    </source>
</evidence>
<proteinExistence type="inferred from homology"/>
<dbReference type="Gene3D" id="1.10.510.10">
    <property type="entry name" value="Transferase(Phosphotransferase) domain 1"/>
    <property type="match status" value="1"/>
</dbReference>
<evidence type="ECO:0000256" key="12">
    <source>
        <dbReference type="ARBA" id="ARBA00023136"/>
    </source>
</evidence>
<evidence type="ECO:0000313" key="17">
    <source>
        <dbReference type="Proteomes" id="UP000050761"/>
    </source>
</evidence>
<evidence type="ECO:0000256" key="10">
    <source>
        <dbReference type="ARBA" id="ARBA00022840"/>
    </source>
</evidence>
<dbReference type="PANTHER" id="PTHR23255">
    <property type="entry name" value="TRANSFORMING GROWTH FACTOR-BETA RECEPTOR TYPE I AND II"/>
    <property type="match status" value="1"/>
</dbReference>
<keyword evidence="10" id="KW-0067">ATP-binding</keyword>
<keyword evidence="6" id="KW-0812">Transmembrane</keyword>
<evidence type="ECO:0000256" key="1">
    <source>
        <dbReference type="ARBA" id="ARBA00004479"/>
    </source>
</evidence>
<dbReference type="GO" id="GO:0043235">
    <property type="term" value="C:receptor complex"/>
    <property type="evidence" value="ECO:0007669"/>
    <property type="project" value="TreeGrafter"/>
</dbReference>
<keyword evidence="11" id="KW-1133">Transmembrane helix</keyword>
<dbReference type="GO" id="GO:0005524">
    <property type="term" value="F:ATP binding"/>
    <property type="evidence" value="ECO:0007669"/>
    <property type="project" value="UniProtKB-KW"/>
</dbReference>
<evidence type="ECO:0000256" key="9">
    <source>
        <dbReference type="ARBA" id="ARBA00022777"/>
    </source>
</evidence>
<name>A0A3P8BUR8_HELPZ</name>
<keyword evidence="17" id="KW-1185">Reference proteome</keyword>
<gene>
    <name evidence="16" type="ORF">HPBE_LOCUS17865</name>
</gene>
<evidence type="ECO:0000256" key="8">
    <source>
        <dbReference type="ARBA" id="ARBA00022741"/>
    </source>
</evidence>
<dbReference type="InterPro" id="IPR000719">
    <property type="entry name" value="Prot_kinase_dom"/>
</dbReference>
<dbReference type="Proteomes" id="UP000050761">
    <property type="component" value="Unassembled WGS sequence"/>
</dbReference>
<evidence type="ECO:0000259" key="15">
    <source>
        <dbReference type="PROSITE" id="PS50011"/>
    </source>
</evidence>
<dbReference type="EC" id="2.7.11.30" evidence="3"/>
<feature type="domain" description="Protein kinase" evidence="15">
    <location>
        <begin position="88"/>
        <end position="384"/>
    </location>
</feature>
<reference evidence="18" key="2">
    <citation type="submission" date="2019-09" db="UniProtKB">
        <authorList>
            <consortium name="WormBaseParasite"/>
        </authorList>
    </citation>
    <scope>IDENTIFICATION</scope>
</reference>
<dbReference type="Pfam" id="PF00069">
    <property type="entry name" value="Pkinase"/>
    <property type="match status" value="1"/>
</dbReference>
<evidence type="ECO:0000313" key="18">
    <source>
        <dbReference type="WBParaSite" id="HPBE_0001786601-mRNA-1"/>
    </source>
</evidence>
<dbReference type="GO" id="GO:0004675">
    <property type="term" value="F:transmembrane receptor protein serine/threonine kinase activity"/>
    <property type="evidence" value="ECO:0007669"/>
    <property type="project" value="UniProtKB-EC"/>
</dbReference>
<dbReference type="AlphaFoldDB" id="A0A3P8BUR8"/>
<evidence type="ECO:0000256" key="7">
    <source>
        <dbReference type="ARBA" id="ARBA00022729"/>
    </source>
</evidence>
<evidence type="ECO:0000256" key="13">
    <source>
        <dbReference type="ARBA" id="ARBA00023170"/>
    </source>
</evidence>
<organism evidence="16">
    <name type="scientific">Heligmosomoides polygyrus</name>
    <name type="common">Parasitic roundworm</name>
    <dbReference type="NCBI Taxonomy" id="6339"/>
    <lineage>
        <taxon>Eukaryota</taxon>
        <taxon>Metazoa</taxon>
        <taxon>Ecdysozoa</taxon>
        <taxon>Nematoda</taxon>
        <taxon>Chromadorea</taxon>
        <taxon>Rhabditida</taxon>
        <taxon>Rhabditina</taxon>
        <taxon>Rhabditomorpha</taxon>
        <taxon>Strongyloidea</taxon>
        <taxon>Heligmosomidae</taxon>
        <taxon>Heligmosomoides</taxon>
    </lineage>
</organism>
<keyword evidence="12" id="KW-0472">Membrane</keyword>
<sequence length="397" mass="44355">MMPFPASHASMTFIEALFAVLSLFVHTDVFAAPQENQLLNCIFSRASNLSDWEQLSNDIAKDAVNVTPVAGTWRRTSVRAQTRARAEIGCFNAHGTGIRLTCAAAWRTTATTSIGWSLVPSNDDDILVQKNFAAAVLERSYGEVYHSDQATFDNEYEILNLLQPLKHPNIIQLIRRVVTGNRLVLQLYSSSLHSLLDERPLTLTEFFDCALAVNDGLAFLHSHTNVNILGTVSKPVIAHRDLNPNNVLVSRTSNPSRLQLCIADFGLSVSFPEGRPTKDLELITERGTVRYMAGELIEGSVNLLDPMTSLLQTDVYSCALVMWEMLWRCRNVWPLGDFPPRPTKHSILCPRDLVELWSYISDMWEHEPEGRTTAACTADRLRRLRASMDPAGLETVS</sequence>
<comment type="subcellular location">
    <subcellularLocation>
        <location evidence="1">Membrane</location>
        <topology evidence="1">Single-pass type I membrane protein</topology>
    </subcellularLocation>
</comment>
<dbReference type="PANTHER" id="PTHR23255:SF72">
    <property type="entry name" value="RECEPTOR PROTEIN SERINE_THREONINE KINASE"/>
    <property type="match status" value="1"/>
</dbReference>
<evidence type="ECO:0000256" key="14">
    <source>
        <dbReference type="SAM" id="SignalP"/>
    </source>
</evidence>
<keyword evidence="9" id="KW-0418">Kinase</keyword>
<dbReference type="GO" id="GO:0005886">
    <property type="term" value="C:plasma membrane"/>
    <property type="evidence" value="ECO:0007669"/>
    <property type="project" value="TreeGrafter"/>
</dbReference>
<dbReference type="EMBL" id="UZAH01030309">
    <property type="protein sequence ID" value="VDP10075.1"/>
    <property type="molecule type" value="Genomic_DNA"/>
</dbReference>
<dbReference type="SUPFAM" id="SSF56112">
    <property type="entry name" value="Protein kinase-like (PK-like)"/>
    <property type="match status" value="1"/>
</dbReference>
<feature type="chain" id="PRO_5044596677" description="receptor protein serine/threonine kinase" evidence="14">
    <location>
        <begin position="32"/>
        <end position="397"/>
    </location>
</feature>
<keyword evidence="13" id="KW-0675">Receptor</keyword>
<keyword evidence="7 14" id="KW-0732">Signal</keyword>
<reference evidence="16 17" key="1">
    <citation type="submission" date="2018-11" db="EMBL/GenBank/DDBJ databases">
        <authorList>
            <consortium name="Pathogen Informatics"/>
        </authorList>
    </citation>
    <scope>NUCLEOTIDE SEQUENCE [LARGE SCALE GENOMIC DNA]</scope>
</reference>
<dbReference type="InterPro" id="IPR000333">
    <property type="entry name" value="TGFB_receptor"/>
</dbReference>
<feature type="signal peptide" evidence="14">
    <location>
        <begin position="1"/>
        <end position="31"/>
    </location>
</feature>
<dbReference type="OrthoDB" id="669224at2759"/>
<accession>A0A3P8BUR8</accession>
<keyword evidence="5" id="KW-0808">Transferase</keyword>
<evidence type="ECO:0000256" key="4">
    <source>
        <dbReference type="ARBA" id="ARBA00022527"/>
    </source>
</evidence>
<protein>
    <recommendedName>
        <fullName evidence="3">receptor protein serine/threonine kinase</fullName>
        <ecNumber evidence="3">2.7.11.30</ecNumber>
    </recommendedName>
</protein>
<evidence type="ECO:0000256" key="3">
    <source>
        <dbReference type="ARBA" id="ARBA00012401"/>
    </source>
</evidence>
<keyword evidence="8" id="KW-0547">Nucleotide-binding</keyword>
<keyword evidence="4" id="KW-0723">Serine/threonine-protein kinase</keyword>
<evidence type="ECO:0000256" key="6">
    <source>
        <dbReference type="ARBA" id="ARBA00022692"/>
    </source>
</evidence>
<comment type="similarity">
    <text evidence="2">Belongs to the protein kinase superfamily. TKL Ser/Thr protein kinase family. TGFB receptor subfamily.</text>
</comment>
<evidence type="ECO:0000256" key="11">
    <source>
        <dbReference type="ARBA" id="ARBA00022989"/>
    </source>
</evidence>
<dbReference type="PROSITE" id="PS50011">
    <property type="entry name" value="PROTEIN_KINASE_DOM"/>
    <property type="match status" value="1"/>
</dbReference>
<evidence type="ECO:0000256" key="2">
    <source>
        <dbReference type="ARBA" id="ARBA00009605"/>
    </source>
</evidence>